<keyword evidence="4" id="KW-0460">Magnesium</keyword>
<dbReference type="EMBL" id="MSPR01000025">
    <property type="protein sequence ID" value="ONK26110.1"/>
    <property type="molecule type" value="Genomic_DNA"/>
</dbReference>
<dbReference type="GO" id="GO:0044281">
    <property type="term" value="P:small molecule metabolic process"/>
    <property type="evidence" value="ECO:0007669"/>
    <property type="project" value="UniProtKB-ARBA"/>
</dbReference>
<evidence type="ECO:0000256" key="1">
    <source>
        <dbReference type="ARBA" id="ARBA00001946"/>
    </source>
</evidence>
<dbReference type="GO" id="GO:0046872">
    <property type="term" value="F:metal ion binding"/>
    <property type="evidence" value="ECO:0007669"/>
    <property type="project" value="UniProtKB-KW"/>
</dbReference>
<sequence length="234" mass="27003">MKALILDLDDTLYNQEEPFKRAVQAYLPVQDGQMEDLYIAFRLHADEVFEAATAGEMSLEASHIYRMKRSLADFGYIVSDEQALTIQKDYQEYQGQLLLSPEFPEIFAYCRQRQICLGVITNGPHLHQLRKVESLNLTRWIPEEHILISGQLGVTKPAKVIFDLMAEKVQVLPEEMCYVGDSFESDIVGAKRAGWQAIWLNHRRRKEPQSPYRADAVVEQREDLFGKIKKLDAR</sequence>
<reference evidence="7 8" key="1">
    <citation type="submission" date="2016-12" db="EMBL/GenBank/DDBJ databases">
        <authorList>
            <person name="Gulvik C.A."/>
        </authorList>
    </citation>
    <scope>NUCLEOTIDE SEQUENCE [LARGE SCALE GENOMIC DNA]</scope>
    <source>
        <strain evidence="6 8">12-5202</strain>
        <strain evidence="5 7">12-5291</strain>
    </source>
</reference>
<keyword evidence="8" id="KW-1185">Reference proteome</keyword>
<dbReference type="SUPFAM" id="SSF56784">
    <property type="entry name" value="HAD-like"/>
    <property type="match status" value="1"/>
</dbReference>
<evidence type="ECO:0000313" key="7">
    <source>
        <dbReference type="Proteomes" id="UP000188600"/>
    </source>
</evidence>
<dbReference type="Gene3D" id="1.10.150.240">
    <property type="entry name" value="Putative phosphatase, domain 2"/>
    <property type="match status" value="1"/>
</dbReference>
<dbReference type="Proteomes" id="UP000188946">
    <property type="component" value="Unassembled WGS sequence"/>
</dbReference>
<dbReference type="SFLD" id="SFLDS00003">
    <property type="entry name" value="Haloacid_Dehalogenase"/>
    <property type="match status" value="1"/>
</dbReference>
<evidence type="ECO:0000256" key="3">
    <source>
        <dbReference type="ARBA" id="ARBA00022801"/>
    </source>
</evidence>
<evidence type="ECO:0000313" key="5">
    <source>
        <dbReference type="EMBL" id="ONK25497.1"/>
    </source>
</evidence>
<dbReference type="PRINTS" id="PR00413">
    <property type="entry name" value="HADHALOGNASE"/>
</dbReference>
<dbReference type="GO" id="GO:0016791">
    <property type="term" value="F:phosphatase activity"/>
    <property type="evidence" value="ECO:0007669"/>
    <property type="project" value="TreeGrafter"/>
</dbReference>
<comment type="cofactor">
    <cofactor evidence="1">
        <name>Mg(2+)</name>
        <dbReference type="ChEBI" id="CHEBI:18420"/>
    </cofactor>
</comment>
<comment type="caution">
    <text evidence="5">The sequence shown here is derived from an EMBL/GenBank/DDBJ whole genome shotgun (WGS) entry which is preliminary data.</text>
</comment>
<dbReference type="InterPro" id="IPR023198">
    <property type="entry name" value="PGP-like_dom2"/>
</dbReference>
<dbReference type="EMBL" id="MSPT01000027">
    <property type="protein sequence ID" value="ONK25497.1"/>
    <property type="molecule type" value="Genomic_DNA"/>
</dbReference>
<dbReference type="InterPro" id="IPR051400">
    <property type="entry name" value="HAD-like_hydrolase"/>
</dbReference>
<evidence type="ECO:0000313" key="8">
    <source>
        <dbReference type="Proteomes" id="UP000188946"/>
    </source>
</evidence>
<gene>
    <name evidence="6" type="ORF">BVE84_09630</name>
    <name evidence="5" type="ORF">BVE86_10155</name>
</gene>
<dbReference type="InterPro" id="IPR023214">
    <property type="entry name" value="HAD_sf"/>
</dbReference>
<protein>
    <submittedName>
        <fullName evidence="5">Haloacid dehalogenase</fullName>
    </submittedName>
</protein>
<organism evidence="5 7">
    <name type="scientific">Streptococcus azizii</name>
    <dbReference type="NCBI Taxonomy" id="1579424"/>
    <lineage>
        <taxon>Bacteria</taxon>
        <taxon>Bacillati</taxon>
        <taxon>Bacillota</taxon>
        <taxon>Bacilli</taxon>
        <taxon>Lactobacillales</taxon>
        <taxon>Streptococcaceae</taxon>
        <taxon>Streptococcus</taxon>
    </lineage>
</organism>
<dbReference type="NCBIfam" id="TIGR01549">
    <property type="entry name" value="HAD-SF-IA-v1"/>
    <property type="match status" value="1"/>
</dbReference>
<name>A0AB36JJS3_9STRE</name>
<dbReference type="PANTHER" id="PTHR46470:SF2">
    <property type="entry name" value="GLYCERALDEHYDE 3-PHOSPHATE PHOSPHATASE"/>
    <property type="match status" value="1"/>
</dbReference>
<dbReference type="Pfam" id="PF00702">
    <property type="entry name" value="Hydrolase"/>
    <property type="match status" value="1"/>
</dbReference>
<evidence type="ECO:0000256" key="4">
    <source>
        <dbReference type="ARBA" id="ARBA00022842"/>
    </source>
</evidence>
<dbReference type="SFLD" id="SFLDG01129">
    <property type="entry name" value="C1.5:_HAD__Beta-PGM__Phosphata"/>
    <property type="match status" value="1"/>
</dbReference>
<dbReference type="Gene3D" id="3.40.50.1000">
    <property type="entry name" value="HAD superfamily/HAD-like"/>
    <property type="match status" value="1"/>
</dbReference>
<evidence type="ECO:0000313" key="6">
    <source>
        <dbReference type="EMBL" id="ONK26110.1"/>
    </source>
</evidence>
<dbReference type="Proteomes" id="UP000188600">
    <property type="component" value="Unassembled WGS sequence"/>
</dbReference>
<keyword evidence="2" id="KW-0479">Metal-binding</keyword>
<keyword evidence="3" id="KW-0378">Hydrolase</keyword>
<dbReference type="AlphaFoldDB" id="A0AB36JJS3"/>
<dbReference type="InterPro" id="IPR006439">
    <property type="entry name" value="HAD-SF_hydro_IA"/>
</dbReference>
<accession>A0AB36JJS3</accession>
<evidence type="ECO:0000256" key="2">
    <source>
        <dbReference type="ARBA" id="ARBA00022723"/>
    </source>
</evidence>
<dbReference type="RefSeq" id="WP_076996798.1">
    <property type="nucleotide sequence ID" value="NZ_MSPR01000025.1"/>
</dbReference>
<dbReference type="PANTHER" id="PTHR46470">
    <property type="entry name" value="N-ACYLNEURAMINATE-9-PHOSPHATASE"/>
    <property type="match status" value="1"/>
</dbReference>
<dbReference type="InterPro" id="IPR036412">
    <property type="entry name" value="HAD-like_sf"/>
</dbReference>
<proteinExistence type="predicted"/>